<dbReference type="Proteomes" id="UP001499863">
    <property type="component" value="Unassembled WGS sequence"/>
</dbReference>
<keyword evidence="1" id="KW-0472">Membrane</keyword>
<dbReference type="EMBL" id="BAAAKJ010000255">
    <property type="protein sequence ID" value="GAA1402903.1"/>
    <property type="molecule type" value="Genomic_DNA"/>
</dbReference>
<protein>
    <submittedName>
        <fullName evidence="2">Uncharacterized protein</fullName>
    </submittedName>
</protein>
<feature type="transmembrane region" description="Helical" evidence="1">
    <location>
        <begin position="100"/>
        <end position="120"/>
    </location>
</feature>
<feature type="transmembrane region" description="Helical" evidence="1">
    <location>
        <begin position="41"/>
        <end position="59"/>
    </location>
</feature>
<evidence type="ECO:0000313" key="3">
    <source>
        <dbReference type="Proteomes" id="UP001499863"/>
    </source>
</evidence>
<proteinExistence type="predicted"/>
<gene>
    <name evidence="2" type="ORF">GCM10009639_46910</name>
</gene>
<evidence type="ECO:0000313" key="2">
    <source>
        <dbReference type="EMBL" id="GAA1402903.1"/>
    </source>
</evidence>
<keyword evidence="1" id="KW-1133">Transmembrane helix</keyword>
<sequence length="244" mass="25252">MEGDPGPGRRVHFETHHGAVHAGEIDRSTFTFLKNVDARSVVALLPLLVAVGIAGYAALSWPGGPQIQYAGFYAALGSGFVTSVRCAVMGPAGLTRPTATAGLLLVTVSLGASLLGLGGLEDIRRNREIPVGLSVQAAGPLTGSSTQTLVMPAPAPGEARDRLRLALTLTDDDPASPTCVHKTVATLTVLTPGVTPGVQRVPAQSEVEFDLGGRRGEVEIEIAVQTREGCALRVAQADGTLFNE</sequence>
<name>A0ABN1YB11_9ACTN</name>
<evidence type="ECO:0000256" key="1">
    <source>
        <dbReference type="SAM" id="Phobius"/>
    </source>
</evidence>
<dbReference type="RefSeq" id="WP_344338941.1">
    <property type="nucleotide sequence ID" value="NZ_BAAAKJ010000255.1"/>
</dbReference>
<organism evidence="2 3">
    <name type="scientific">Kitasatospora putterlickiae</name>
    <dbReference type="NCBI Taxonomy" id="221725"/>
    <lineage>
        <taxon>Bacteria</taxon>
        <taxon>Bacillati</taxon>
        <taxon>Actinomycetota</taxon>
        <taxon>Actinomycetes</taxon>
        <taxon>Kitasatosporales</taxon>
        <taxon>Streptomycetaceae</taxon>
        <taxon>Kitasatospora</taxon>
    </lineage>
</organism>
<comment type="caution">
    <text evidence="2">The sequence shown here is derived from an EMBL/GenBank/DDBJ whole genome shotgun (WGS) entry which is preliminary data.</text>
</comment>
<reference evidence="2 3" key="1">
    <citation type="journal article" date="2019" name="Int. J. Syst. Evol. Microbiol.">
        <title>The Global Catalogue of Microorganisms (GCM) 10K type strain sequencing project: providing services to taxonomists for standard genome sequencing and annotation.</title>
        <authorList>
            <consortium name="The Broad Institute Genomics Platform"/>
            <consortium name="The Broad Institute Genome Sequencing Center for Infectious Disease"/>
            <person name="Wu L."/>
            <person name="Ma J."/>
        </authorList>
    </citation>
    <scope>NUCLEOTIDE SEQUENCE [LARGE SCALE GENOMIC DNA]</scope>
    <source>
        <strain evidence="2 3">JCM 12393</strain>
    </source>
</reference>
<keyword evidence="1" id="KW-0812">Transmembrane</keyword>
<accession>A0ABN1YB11</accession>
<keyword evidence="3" id="KW-1185">Reference proteome</keyword>